<dbReference type="Pfam" id="PF03175">
    <property type="entry name" value="DNA_pol_B_2"/>
    <property type="match status" value="1"/>
</dbReference>
<dbReference type="SUPFAM" id="SSF56672">
    <property type="entry name" value="DNA/RNA polymerases"/>
    <property type="match status" value="1"/>
</dbReference>
<dbReference type="InterPro" id="IPR043502">
    <property type="entry name" value="DNA/RNA_pol_sf"/>
</dbReference>
<evidence type="ECO:0000256" key="4">
    <source>
        <dbReference type="ARBA" id="ARBA00022695"/>
    </source>
</evidence>
<evidence type="ECO:0000256" key="8">
    <source>
        <dbReference type="ARBA" id="ARBA00049244"/>
    </source>
</evidence>
<dbReference type="Proteomes" id="UP000541444">
    <property type="component" value="Unassembled WGS sequence"/>
</dbReference>
<name>A0A7J7P9B7_9MAGN</name>
<evidence type="ECO:0000313" key="11">
    <source>
        <dbReference type="EMBL" id="KAF6176065.1"/>
    </source>
</evidence>
<dbReference type="InterPro" id="IPR036397">
    <property type="entry name" value="RNaseH_sf"/>
</dbReference>
<comment type="similarity">
    <text evidence="1">Belongs to the DNA polymerase type-B family.</text>
</comment>
<organism evidence="11 12">
    <name type="scientific">Kingdonia uniflora</name>
    <dbReference type="NCBI Taxonomy" id="39325"/>
    <lineage>
        <taxon>Eukaryota</taxon>
        <taxon>Viridiplantae</taxon>
        <taxon>Streptophyta</taxon>
        <taxon>Embryophyta</taxon>
        <taxon>Tracheophyta</taxon>
        <taxon>Spermatophyta</taxon>
        <taxon>Magnoliopsida</taxon>
        <taxon>Ranunculales</taxon>
        <taxon>Circaeasteraceae</taxon>
        <taxon>Kingdonia</taxon>
    </lineage>
</organism>
<comment type="caution">
    <text evidence="11">The sequence shown here is derived from an EMBL/GenBank/DDBJ whole genome shotgun (WGS) entry which is preliminary data.</text>
</comment>
<keyword evidence="6" id="KW-0239">DNA-directed DNA polymerase</keyword>
<protein>
    <recommendedName>
        <fullName evidence="2">DNA-directed DNA polymerase</fullName>
        <ecNumber evidence="2">2.7.7.7</ecNumber>
    </recommendedName>
</protein>
<dbReference type="AlphaFoldDB" id="A0A7J7P9B7"/>
<gene>
    <name evidence="11" type="ORF">GIB67_000159</name>
</gene>
<dbReference type="OrthoDB" id="1706475at2759"/>
<dbReference type="GO" id="GO:0006260">
    <property type="term" value="P:DNA replication"/>
    <property type="evidence" value="ECO:0007669"/>
    <property type="project" value="UniProtKB-KW"/>
</dbReference>
<reference evidence="11 12" key="1">
    <citation type="journal article" date="2020" name="IScience">
        <title>Genome Sequencing of the Endangered Kingdonia uniflora (Circaeasteraceae, Ranunculales) Reveals Potential Mechanisms of Evolutionary Specialization.</title>
        <authorList>
            <person name="Sun Y."/>
            <person name="Deng T."/>
            <person name="Zhang A."/>
            <person name="Moore M.J."/>
            <person name="Landis J.B."/>
            <person name="Lin N."/>
            <person name="Zhang H."/>
            <person name="Zhang X."/>
            <person name="Huang J."/>
            <person name="Zhang X."/>
            <person name="Sun H."/>
            <person name="Wang H."/>
        </authorList>
    </citation>
    <scope>NUCLEOTIDE SEQUENCE [LARGE SCALE GENOMIC DNA]</scope>
    <source>
        <strain evidence="11">TB1705</strain>
        <tissue evidence="11">Leaf</tissue>
    </source>
</reference>
<evidence type="ECO:0000256" key="2">
    <source>
        <dbReference type="ARBA" id="ARBA00012417"/>
    </source>
</evidence>
<feature type="compositionally biased region" description="Basic and acidic residues" evidence="9">
    <location>
        <begin position="24"/>
        <end position="37"/>
    </location>
</feature>
<evidence type="ECO:0000259" key="10">
    <source>
        <dbReference type="Pfam" id="PF03175"/>
    </source>
</evidence>
<evidence type="ECO:0000256" key="1">
    <source>
        <dbReference type="ARBA" id="ARBA00005755"/>
    </source>
</evidence>
<evidence type="ECO:0000256" key="7">
    <source>
        <dbReference type="ARBA" id="ARBA00023125"/>
    </source>
</evidence>
<keyword evidence="7" id="KW-0238">DNA-binding</keyword>
<evidence type="ECO:0000256" key="9">
    <source>
        <dbReference type="SAM" id="MobiDB-lite"/>
    </source>
</evidence>
<keyword evidence="5" id="KW-0235">DNA replication</keyword>
<evidence type="ECO:0000256" key="6">
    <source>
        <dbReference type="ARBA" id="ARBA00022932"/>
    </source>
</evidence>
<dbReference type="EMBL" id="JACGCM010000121">
    <property type="protein sequence ID" value="KAF6176065.1"/>
    <property type="molecule type" value="Genomic_DNA"/>
</dbReference>
<keyword evidence="3" id="KW-0808">Transferase</keyword>
<evidence type="ECO:0000313" key="12">
    <source>
        <dbReference type="Proteomes" id="UP000541444"/>
    </source>
</evidence>
<dbReference type="InterPro" id="IPR012337">
    <property type="entry name" value="RNaseH-like_sf"/>
</dbReference>
<keyword evidence="12" id="KW-1185">Reference proteome</keyword>
<feature type="domain" description="DNA-directed DNA polymerase family B mitochondria/virus" evidence="10">
    <location>
        <begin position="128"/>
        <end position="212"/>
    </location>
</feature>
<dbReference type="GO" id="GO:0000166">
    <property type="term" value="F:nucleotide binding"/>
    <property type="evidence" value="ECO:0007669"/>
    <property type="project" value="InterPro"/>
</dbReference>
<proteinExistence type="inferred from homology"/>
<accession>A0A7J7P9B7</accession>
<comment type="catalytic activity">
    <reaction evidence="8">
        <text>DNA(n) + a 2'-deoxyribonucleoside 5'-triphosphate = DNA(n+1) + diphosphate</text>
        <dbReference type="Rhea" id="RHEA:22508"/>
        <dbReference type="Rhea" id="RHEA-COMP:17339"/>
        <dbReference type="Rhea" id="RHEA-COMP:17340"/>
        <dbReference type="ChEBI" id="CHEBI:33019"/>
        <dbReference type="ChEBI" id="CHEBI:61560"/>
        <dbReference type="ChEBI" id="CHEBI:173112"/>
        <dbReference type="EC" id="2.7.7.7"/>
    </reaction>
</comment>
<dbReference type="SUPFAM" id="SSF53098">
    <property type="entry name" value="Ribonuclease H-like"/>
    <property type="match status" value="1"/>
</dbReference>
<sequence>MGKKEGGGISWLTAVKRAFRSPTKKSDKSSNNSRREEHEEEQEEEEKKREKRRWIFRKPSNQDTLTQQQQQCGAKMSSVAITAPSNDSLTLLPGSLAELAKNLCPHLGVKGLIQHDKLRVSMLQNKRDQLLDNMRPDICLLAGAVMKAQEIYWTEYNIDITSCLTLSSLAMKIFRSRYYNDNEFPIHIPNRNDDEFFRSGYYGGYADMYKPYGKFFTTMM</sequence>
<dbReference type="GO" id="GO:0003887">
    <property type="term" value="F:DNA-directed DNA polymerase activity"/>
    <property type="evidence" value="ECO:0007669"/>
    <property type="project" value="UniProtKB-KW"/>
</dbReference>
<dbReference type="EC" id="2.7.7.7" evidence="2"/>
<feature type="region of interest" description="Disordered" evidence="9">
    <location>
        <begin position="1"/>
        <end position="66"/>
    </location>
</feature>
<dbReference type="InterPro" id="IPR004868">
    <property type="entry name" value="DNA-dir_DNA_pol_B_mt/vir"/>
</dbReference>
<evidence type="ECO:0000256" key="5">
    <source>
        <dbReference type="ARBA" id="ARBA00022705"/>
    </source>
</evidence>
<dbReference type="GO" id="GO:0003677">
    <property type="term" value="F:DNA binding"/>
    <property type="evidence" value="ECO:0007669"/>
    <property type="project" value="UniProtKB-KW"/>
</dbReference>
<dbReference type="Gene3D" id="3.30.420.10">
    <property type="entry name" value="Ribonuclease H-like superfamily/Ribonuclease H"/>
    <property type="match status" value="1"/>
</dbReference>
<evidence type="ECO:0000256" key="3">
    <source>
        <dbReference type="ARBA" id="ARBA00022679"/>
    </source>
</evidence>
<keyword evidence="4" id="KW-0548">Nucleotidyltransferase</keyword>